<evidence type="ECO:0000313" key="2">
    <source>
        <dbReference type="Proteomes" id="UP001187531"/>
    </source>
</evidence>
<proteinExistence type="predicted"/>
<evidence type="ECO:0000313" key="1">
    <source>
        <dbReference type="EMBL" id="KAK2716428.1"/>
    </source>
</evidence>
<name>A0AA88L2D6_ARTSF</name>
<gene>
    <name evidence="1" type="ORF">QYM36_010847</name>
</gene>
<protein>
    <submittedName>
        <fullName evidence="1">Uncharacterized protein</fullName>
    </submittedName>
</protein>
<dbReference type="AlphaFoldDB" id="A0AA88L2D6"/>
<dbReference type="Proteomes" id="UP001187531">
    <property type="component" value="Unassembled WGS sequence"/>
</dbReference>
<reference evidence="1" key="1">
    <citation type="submission" date="2023-07" db="EMBL/GenBank/DDBJ databases">
        <title>Chromosome-level genome assembly of Artemia franciscana.</title>
        <authorList>
            <person name="Jo E."/>
        </authorList>
    </citation>
    <scope>NUCLEOTIDE SEQUENCE</scope>
    <source>
        <tissue evidence="1">Whole body</tissue>
    </source>
</reference>
<comment type="caution">
    <text evidence="1">The sequence shown here is derived from an EMBL/GenBank/DDBJ whole genome shotgun (WGS) entry which is preliminary data.</text>
</comment>
<sequence length="84" mass="9517">MTIFVTRVQLQAILKSISEKRDLGSDVLDALTEEKFDKAVRQLGYKDTSPSLVQVRQKIQQLQDQENLSCRSCNGENSDSMRPS</sequence>
<organism evidence="1 2">
    <name type="scientific">Artemia franciscana</name>
    <name type="common">Brine shrimp</name>
    <name type="synonym">Artemia sanfranciscana</name>
    <dbReference type="NCBI Taxonomy" id="6661"/>
    <lineage>
        <taxon>Eukaryota</taxon>
        <taxon>Metazoa</taxon>
        <taxon>Ecdysozoa</taxon>
        <taxon>Arthropoda</taxon>
        <taxon>Crustacea</taxon>
        <taxon>Branchiopoda</taxon>
        <taxon>Anostraca</taxon>
        <taxon>Artemiidae</taxon>
        <taxon>Artemia</taxon>
    </lineage>
</organism>
<dbReference type="EMBL" id="JAVRJZ010000012">
    <property type="protein sequence ID" value="KAK2716428.1"/>
    <property type="molecule type" value="Genomic_DNA"/>
</dbReference>
<accession>A0AA88L2D6</accession>
<keyword evidence="2" id="KW-1185">Reference proteome</keyword>